<accession>A0AAI8MNC0</accession>
<protein>
    <submittedName>
        <fullName evidence="1">Uncharacterized protein</fullName>
    </submittedName>
</protein>
<gene>
    <name evidence="1" type="ORF">HCBAA847_1465</name>
</gene>
<dbReference type="AlphaFoldDB" id="A0AAI8MNC0"/>
<evidence type="ECO:0000313" key="1">
    <source>
        <dbReference type="EMBL" id="BAM32695.1"/>
    </source>
</evidence>
<dbReference type="EMBL" id="AP012492">
    <property type="protein sequence ID" value="BAM32695.1"/>
    <property type="molecule type" value="Genomic_DNA"/>
</dbReference>
<sequence>MLFSNVTYGFHINKDKLLRLVIHKQQYPQAHIISLINAELIGGSSSGIPGIKKSHWIVWKTIPQSNGKDIDSHIQDNATIAQSVVTWGEIDRKVEKIDGKSLKDYTLTEYLSYNFGAMVFLPIPYELGDCE</sequence>
<evidence type="ECO:0000313" key="2">
    <source>
        <dbReference type="Proteomes" id="UP000006036"/>
    </source>
</evidence>
<dbReference type="Proteomes" id="UP000006036">
    <property type="component" value="Chromosome 1"/>
</dbReference>
<organism evidence="1 2">
    <name type="scientific">Helicobacter cinaedi CCUG 18818 = ATCC BAA-847</name>
    <dbReference type="NCBI Taxonomy" id="537971"/>
    <lineage>
        <taxon>Bacteria</taxon>
        <taxon>Pseudomonadati</taxon>
        <taxon>Campylobacterota</taxon>
        <taxon>Epsilonproteobacteria</taxon>
        <taxon>Campylobacterales</taxon>
        <taxon>Helicobacteraceae</taxon>
        <taxon>Helicobacter</taxon>
    </lineage>
</organism>
<dbReference type="KEGG" id="hcb:HCBAA847_1465"/>
<name>A0AAI8MNC0_9HELI</name>
<proteinExistence type="predicted"/>
<reference evidence="1 2" key="1">
    <citation type="journal article" date="2012" name="J. Bacteriol.">
        <title>Complete Genome Sequence of Helicobacter cinaedi Type Strain ATCC BAA-847.</title>
        <authorList>
            <person name="Miyoshi-Akiyama T."/>
            <person name="Takeshita N."/>
            <person name="Ohmagari N."/>
            <person name="Kirikae T."/>
        </authorList>
    </citation>
    <scope>NUCLEOTIDE SEQUENCE [LARGE SCALE GENOMIC DNA]</scope>
    <source>
        <strain evidence="1 2">ATCC BAA-847</strain>
    </source>
</reference>